<comment type="catalytic activity">
    <reaction evidence="4">
        <text>L-threonyl-[protein] + ATP = O-phospho-L-threonyl-[protein] + ADP + H(+)</text>
        <dbReference type="Rhea" id="RHEA:46608"/>
        <dbReference type="Rhea" id="RHEA-COMP:11060"/>
        <dbReference type="Rhea" id="RHEA-COMP:11605"/>
        <dbReference type="ChEBI" id="CHEBI:15378"/>
        <dbReference type="ChEBI" id="CHEBI:30013"/>
        <dbReference type="ChEBI" id="CHEBI:30616"/>
        <dbReference type="ChEBI" id="CHEBI:61977"/>
        <dbReference type="ChEBI" id="CHEBI:456216"/>
    </reaction>
</comment>
<evidence type="ECO:0000313" key="8">
    <source>
        <dbReference type="Proteomes" id="UP001293593"/>
    </source>
</evidence>
<feature type="signal peptide" evidence="5">
    <location>
        <begin position="1"/>
        <end position="33"/>
    </location>
</feature>
<evidence type="ECO:0000256" key="4">
    <source>
        <dbReference type="ARBA" id="ARBA00047951"/>
    </source>
</evidence>
<dbReference type="CDD" id="cd23509">
    <property type="entry name" value="Gnk2-like"/>
    <property type="match status" value="3"/>
</dbReference>
<feature type="domain" description="Gnk2-homologous" evidence="6">
    <location>
        <begin position="39"/>
        <end position="145"/>
    </location>
</feature>
<sequence length="467" mass="52585">MSRVEALRSKMDMPFLKLLSFFLLLTSFNLASSEVDIPTYSDHNCTINKNFSSDSSYQFNLNTLLASLYSKAAAGTDPIPEFYNTTFGLNDAVYGEYMCRGDVPMEVCKDCVQDATNRIASECPNNKEAIIWYDECFLRYSDSSFFSTLQQLPVSVRVPVVSCPSTSGRYASCLPSSRSLPSQSCEPYSRSCFKVENLGRNDYIQSNKTLMNDAVVEAAKSTKKFATKEANFTSGGSLYTLVQCTPDLSPQFCRKCLYGLIKLIPTNETGDSRRIQNPSCNLRIERDRFYYKGDQPPSDFILQESESPSLADWNCSTTKANYTANDPYLNNLRNIFEDLSKSSNITKLYSTMVGNKSNTVYGLFMCRGDMSLQLCNECVNEGIERLNDTCSSSKEAIIWYDMCMLRYSNRSFFSTVDTQPIYTESGANMLQKQKDGFNRLLANTLNDLVRETLYSNPIGAKNFATKT</sequence>
<dbReference type="Pfam" id="PF01657">
    <property type="entry name" value="Stress-antifung"/>
    <property type="match status" value="3"/>
</dbReference>
<dbReference type="PANTHER" id="PTHR32099:SF42">
    <property type="entry name" value="CYSTEINE-RICH RECEPTOR-LIKE PROTEIN KINASE 9-RELATED"/>
    <property type="match status" value="1"/>
</dbReference>
<evidence type="ECO:0000313" key="7">
    <source>
        <dbReference type="EMBL" id="KAK4258908.1"/>
    </source>
</evidence>
<evidence type="ECO:0000256" key="1">
    <source>
        <dbReference type="ARBA" id="ARBA00022729"/>
    </source>
</evidence>
<organism evidence="7 8">
    <name type="scientific">Acacia crassicarpa</name>
    <name type="common">northern wattle</name>
    <dbReference type="NCBI Taxonomy" id="499986"/>
    <lineage>
        <taxon>Eukaryota</taxon>
        <taxon>Viridiplantae</taxon>
        <taxon>Streptophyta</taxon>
        <taxon>Embryophyta</taxon>
        <taxon>Tracheophyta</taxon>
        <taxon>Spermatophyta</taxon>
        <taxon>Magnoliopsida</taxon>
        <taxon>eudicotyledons</taxon>
        <taxon>Gunneridae</taxon>
        <taxon>Pentapetalae</taxon>
        <taxon>rosids</taxon>
        <taxon>fabids</taxon>
        <taxon>Fabales</taxon>
        <taxon>Fabaceae</taxon>
        <taxon>Caesalpinioideae</taxon>
        <taxon>mimosoid clade</taxon>
        <taxon>Acacieae</taxon>
        <taxon>Acacia</taxon>
    </lineage>
</organism>
<proteinExistence type="predicted"/>
<comment type="catalytic activity">
    <reaction evidence="3">
        <text>L-seryl-[protein] + ATP = O-phospho-L-seryl-[protein] + ADP + H(+)</text>
        <dbReference type="Rhea" id="RHEA:17989"/>
        <dbReference type="Rhea" id="RHEA-COMP:9863"/>
        <dbReference type="Rhea" id="RHEA-COMP:11604"/>
        <dbReference type="ChEBI" id="CHEBI:15378"/>
        <dbReference type="ChEBI" id="CHEBI:29999"/>
        <dbReference type="ChEBI" id="CHEBI:30616"/>
        <dbReference type="ChEBI" id="CHEBI:83421"/>
        <dbReference type="ChEBI" id="CHEBI:456216"/>
    </reaction>
</comment>
<dbReference type="EMBL" id="JAWXYG010000011">
    <property type="protein sequence ID" value="KAK4258908.1"/>
    <property type="molecule type" value="Genomic_DNA"/>
</dbReference>
<feature type="domain" description="Gnk2-homologous" evidence="6">
    <location>
        <begin position="310"/>
        <end position="412"/>
    </location>
</feature>
<dbReference type="PROSITE" id="PS51473">
    <property type="entry name" value="GNK2"/>
    <property type="match status" value="3"/>
</dbReference>
<dbReference type="Proteomes" id="UP001293593">
    <property type="component" value="Unassembled WGS sequence"/>
</dbReference>
<reference evidence="7" key="1">
    <citation type="submission" date="2023-10" db="EMBL/GenBank/DDBJ databases">
        <title>Chromosome-level genome of the transformable northern wattle, Acacia crassicarpa.</title>
        <authorList>
            <person name="Massaro I."/>
            <person name="Sinha N.R."/>
            <person name="Poethig S."/>
            <person name="Leichty A.R."/>
        </authorList>
    </citation>
    <scope>NUCLEOTIDE SEQUENCE</scope>
    <source>
        <strain evidence="7">Acra3RX</strain>
        <tissue evidence="7">Leaf</tissue>
    </source>
</reference>
<evidence type="ECO:0000259" key="6">
    <source>
        <dbReference type="PROSITE" id="PS51473"/>
    </source>
</evidence>
<dbReference type="Gene3D" id="3.30.430.20">
    <property type="entry name" value="Gnk2 domain, C-X8-C-X2-C motif"/>
    <property type="match status" value="3"/>
</dbReference>
<keyword evidence="8" id="KW-1185">Reference proteome</keyword>
<feature type="domain" description="Gnk2-homologous" evidence="6">
    <location>
        <begin position="185"/>
        <end position="289"/>
    </location>
</feature>
<dbReference type="PANTHER" id="PTHR32099">
    <property type="entry name" value="CYSTEINE-RICH REPEAT SECRETORY PROTEIN"/>
    <property type="match status" value="1"/>
</dbReference>
<dbReference type="InterPro" id="IPR038408">
    <property type="entry name" value="GNK2_sf"/>
</dbReference>
<protein>
    <recommendedName>
        <fullName evidence="6">Gnk2-homologous domain-containing protein</fullName>
    </recommendedName>
</protein>
<keyword evidence="2" id="KW-0677">Repeat</keyword>
<evidence type="ECO:0000256" key="3">
    <source>
        <dbReference type="ARBA" id="ARBA00047558"/>
    </source>
</evidence>
<dbReference type="InterPro" id="IPR002902">
    <property type="entry name" value="GNK2"/>
</dbReference>
<gene>
    <name evidence="7" type="ORF">QN277_005304</name>
</gene>
<feature type="chain" id="PRO_5041954063" description="Gnk2-homologous domain-containing protein" evidence="5">
    <location>
        <begin position="34"/>
        <end position="467"/>
    </location>
</feature>
<dbReference type="AlphaFoldDB" id="A0AAE1ME24"/>
<dbReference type="FunFam" id="3.30.430.20:FF:000013">
    <property type="entry name" value="Cysteine-rich RLK (RECEPTOR-like protein kinase) 23"/>
    <property type="match status" value="1"/>
</dbReference>
<evidence type="ECO:0000256" key="5">
    <source>
        <dbReference type="SAM" id="SignalP"/>
    </source>
</evidence>
<accession>A0AAE1ME24</accession>
<comment type="caution">
    <text evidence="7">The sequence shown here is derived from an EMBL/GenBank/DDBJ whole genome shotgun (WGS) entry which is preliminary data.</text>
</comment>
<keyword evidence="1 5" id="KW-0732">Signal</keyword>
<name>A0AAE1ME24_9FABA</name>
<evidence type="ECO:0000256" key="2">
    <source>
        <dbReference type="ARBA" id="ARBA00022737"/>
    </source>
</evidence>